<dbReference type="Gene3D" id="1.20.1530.20">
    <property type="match status" value="1"/>
</dbReference>
<evidence type="ECO:0000313" key="13">
    <source>
        <dbReference type="Proteomes" id="UP000002588"/>
    </source>
</evidence>
<dbReference type="KEGG" id="aoa:dqs_0460"/>
<keyword evidence="9 10" id="KW-0472">Membrane</keyword>
<feature type="transmembrane region" description="Helical" evidence="10">
    <location>
        <begin position="18"/>
        <end position="37"/>
    </location>
</feature>
<evidence type="ECO:0000256" key="5">
    <source>
        <dbReference type="ARBA" id="ARBA00022692"/>
    </source>
</evidence>
<comment type="subcellular location">
    <subcellularLocation>
        <location evidence="1">Endomembrane system</location>
        <topology evidence="1">Multi-pass membrane protein</topology>
    </subcellularLocation>
</comment>
<accession>A1K2L1</accession>
<dbReference type="GO" id="GO:0015297">
    <property type="term" value="F:antiporter activity"/>
    <property type="evidence" value="ECO:0007669"/>
    <property type="project" value="UniProtKB-KW"/>
</dbReference>
<gene>
    <name evidence="12" type="primary">kefB</name>
    <name evidence="12" type="ordered locus">azo0449</name>
</gene>
<feature type="transmembrane region" description="Helical" evidence="10">
    <location>
        <begin position="322"/>
        <end position="344"/>
    </location>
</feature>
<dbReference type="STRING" id="62928.azo0449"/>
<feature type="transmembrane region" description="Helical" evidence="10">
    <location>
        <begin position="111"/>
        <end position="133"/>
    </location>
</feature>
<dbReference type="EMBL" id="AM406670">
    <property type="protein sequence ID" value="CAL93066.1"/>
    <property type="molecule type" value="Genomic_DNA"/>
</dbReference>
<feature type="transmembrane region" description="Helical" evidence="10">
    <location>
        <begin position="203"/>
        <end position="224"/>
    </location>
</feature>
<feature type="transmembrane region" description="Helical" evidence="10">
    <location>
        <begin position="139"/>
        <end position="160"/>
    </location>
</feature>
<evidence type="ECO:0000256" key="1">
    <source>
        <dbReference type="ARBA" id="ARBA00004127"/>
    </source>
</evidence>
<dbReference type="Proteomes" id="UP000002588">
    <property type="component" value="Chromosome"/>
</dbReference>
<keyword evidence="2" id="KW-0813">Transport</keyword>
<feature type="transmembrane region" description="Helical" evidence="10">
    <location>
        <begin position="83"/>
        <end position="99"/>
    </location>
</feature>
<evidence type="ECO:0000256" key="9">
    <source>
        <dbReference type="ARBA" id="ARBA00023136"/>
    </source>
</evidence>
<dbReference type="AlphaFoldDB" id="A1K2L1"/>
<dbReference type="GO" id="GO:0012505">
    <property type="term" value="C:endomembrane system"/>
    <property type="evidence" value="ECO:0007669"/>
    <property type="project" value="UniProtKB-SubCell"/>
</dbReference>
<dbReference type="GO" id="GO:0006813">
    <property type="term" value="P:potassium ion transport"/>
    <property type="evidence" value="ECO:0007669"/>
    <property type="project" value="UniProtKB-KW"/>
</dbReference>
<keyword evidence="5 10" id="KW-0812">Transmembrane</keyword>
<evidence type="ECO:0000256" key="3">
    <source>
        <dbReference type="ARBA" id="ARBA00022449"/>
    </source>
</evidence>
<dbReference type="PROSITE" id="PS51201">
    <property type="entry name" value="RCK_N"/>
    <property type="match status" value="1"/>
</dbReference>
<dbReference type="PANTHER" id="PTHR46157:SF4">
    <property type="entry name" value="K(+) EFFLUX ANTIPORTER 3, CHLOROPLASTIC"/>
    <property type="match status" value="1"/>
</dbReference>
<dbReference type="Gene3D" id="3.40.50.720">
    <property type="entry name" value="NAD(P)-binding Rossmann-like Domain"/>
    <property type="match status" value="1"/>
</dbReference>
<feature type="transmembrane region" description="Helical" evidence="10">
    <location>
        <begin position="245"/>
        <end position="262"/>
    </location>
</feature>
<keyword evidence="7 10" id="KW-1133">Transmembrane helix</keyword>
<dbReference type="HOGENOM" id="CLU_005126_9_0_4"/>
<keyword evidence="4" id="KW-0633">Potassium transport</keyword>
<evidence type="ECO:0000313" key="12">
    <source>
        <dbReference type="EMBL" id="CAL93066.1"/>
    </source>
</evidence>
<dbReference type="Pfam" id="PF00999">
    <property type="entry name" value="Na_H_Exchanger"/>
    <property type="match status" value="1"/>
</dbReference>
<keyword evidence="8" id="KW-0406">Ion transport</keyword>
<keyword evidence="13" id="KW-1185">Reference proteome</keyword>
<proteinExistence type="predicted"/>
<evidence type="ECO:0000256" key="8">
    <source>
        <dbReference type="ARBA" id="ARBA00023065"/>
    </source>
</evidence>
<keyword evidence="3" id="KW-0050">Antiport</keyword>
<dbReference type="RefSeq" id="WP_011764184.1">
    <property type="nucleotide sequence ID" value="NC_008702.1"/>
</dbReference>
<reference evidence="12 13" key="1">
    <citation type="journal article" date="2006" name="Nat. Biotechnol.">
        <title>Complete genome of the mutualistic, N2-fixing grass endophyte Azoarcus sp. strain BH72.</title>
        <authorList>
            <person name="Krause A."/>
            <person name="Ramakumar A."/>
            <person name="Bartels D."/>
            <person name="Battistoni F."/>
            <person name="Bekel T."/>
            <person name="Boch J."/>
            <person name="Boehm M."/>
            <person name="Friedrich F."/>
            <person name="Hurek T."/>
            <person name="Krause L."/>
            <person name="Linke B."/>
            <person name="McHardy A.C."/>
            <person name="Sarkar A."/>
            <person name="Schneiker S."/>
            <person name="Syed A.A."/>
            <person name="Thauer R."/>
            <person name="Vorhoelter F.-J."/>
            <person name="Weidner S."/>
            <person name="Puehler A."/>
            <person name="Reinhold-Hurek B."/>
            <person name="Kaiser O."/>
            <person name="Goesmann A."/>
        </authorList>
    </citation>
    <scope>NUCLEOTIDE SEQUENCE [LARGE SCALE GENOMIC DNA]</scope>
    <source>
        <strain evidence="12 13">BH72</strain>
    </source>
</reference>
<dbReference type="GO" id="GO:1902600">
    <property type="term" value="P:proton transmembrane transport"/>
    <property type="evidence" value="ECO:0007669"/>
    <property type="project" value="InterPro"/>
</dbReference>
<evidence type="ECO:0000256" key="7">
    <source>
        <dbReference type="ARBA" id="ARBA00022989"/>
    </source>
</evidence>
<feature type="transmembrane region" description="Helical" evidence="10">
    <location>
        <begin position="44"/>
        <end position="63"/>
    </location>
</feature>
<keyword evidence="6" id="KW-0630">Potassium</keyword>
<sequence>MHHFSASRYRMDHEAFPFLKETILFLALSGVLIPLLARLRINPVLGFLAVGTALGPYGLASFVPAHPWLAYVTFPRQEEVETLAELGVIFLMFMIGLELSVDRLWSLRRQVFGLGTLQVALTAALIGGIAHLFGNTTEASVILGLVLSFSSTAIVMQLLIQRGELGGPLGQAAFAILLLQDLAVVPLLVLLSILGAGNSEGSFALLLGTAAAKGLVTVGLIYLIGRRLVRPVFHQITVSRQPDTFMALTLLTTLGVAAMTWAAGLSMALGALLAGLIIAETEFRHEVEVTIEPFKGLLMGLFFLSVGMGIDLRALLAEPLWIPLAVAGLMIIKGAVVFALLRLFGLSWGRAVEGGFLLGQGGEFAFIVIGLALSFKLLPRDVGQFMLLAVGLSMLATPVVARLGRELGAAMDRRQPPAAQEDAEFGTLRGHVLIAGYGRVGQMVGQMLAEQGVPHVAVETDAKLVAGQRKTGAAVIYGDASRPELLRKLHLDRALAVVLTMDHTAAAVHAVKGIRQSNPHVRIIARARDEKHALTLREAGASVVVPETLESGLKLTGSVLETLGVPADAASRLLEQERDRRIVAFRES</sequence>
<dbReference type="InterPro" id="IPR006153">
    <property type="entry name" value="Cation/H_exchanger_TM"/>
</dbReference>
<dbReference type="eggNOG" id="COG0475">
    <property type="taxonomic scope" value="Bacteria"/>
</dbReference>
<feature type="transmembrane region" description="Helical" evidence="10">
    <location>
        <begin position="356"/>
        <end position="378"/>
    </location>
</feature>
<organism evidence="12 13">
    <name type="scientific">Azoarcus sp. (strain BH72)</name>
    <dbReference type="NCBI Taxonomy" id="418699"/>
    <lineage>
        <taxon>Bacteria</taxon>
        <taxon>Pseudomonadati</taxon>
        <taxon>Pseudomonadota</taxon>
        <taxon>Betaproteobacteria</taxon>
        <taxon>Rhodocyclales</taxon>
        <taxon>Zoogloeaceae</taxon>
        <taxon>Azoarcus</taxon>
    </lineage>
</organism>
<feature type="transmembrane region" description="Helical" evidence="10">
    <location>
        <begin position="384"/>
        <end position="404"/>
    </location>
</feature>
<evidence type="ECO:0000256" key="6">
    <source>
        <dbReference type="ARBA" id="ARBA00022958"/>
    </source>
</evidence>
<evidence type="ECO:0000256" key="2">
    <source>
        <dbReference type="ARBA" id="ARBA00022448"/>
    </source>
</evidence>
<evidence type="ECO:0000256" key="10">
    <source>
        <dbReference type="SAM" id="Phobius"/>
    </source>
</evidence>
<dbReference type="Pfam" id="PF02254">
    <property type="entry name" value="TrkA_N"/>
    <property type="match status" value="1"/>
</dbReference>
<evidence type="ECO:0000256" key="4">
    <source>
        <dbReference type="ARBA" id="ARBA00022538"/>
    </source>
</evidence>
<dbReference type="SUPFAM" id="SSF51735">
    <property type="entry name" value="NAD(P)-binding Rossmann-fold domains"/>
    <property type="match status" value="1"/>
</dbReference>
<feature type="transmembrane region" description="Helical" evidence="10">
    <location>
        <begin position="172"/>
        <end position="197"/>
    </location>
</feature>
<dbReference type="GO" id="GO:0005886">
    <property type="term" value="C:plasma membrane"/>
    <property type="evidence" value="ECO:0007669"/>
    <property type="project" value="TreeGrafter"/>
</dbReference>
<dbReference type="KEGG" id="azo:azo0449"/>
<name>A1K2L1_AZOSB</name>
<dbReference type="InterPro" id="IPR036291">
    <property type="entry name" value="NAD(P)-bd_dom_sf"/>
</dbReference>
<dbReference type="InterPro" id="IPR038770">
    <property type="entry name" value="Na+/solute_symporter_sf"/>
</dbReference>
<feature type="domain" description="RCK N-terminal" evidence="11">
    <location>
        <begin position="429"/>
        <end position="546"/>
    </location>
</feature>
<dbReference type="InterPro" id="IPR003148">
    <property type="entry name" value="RCK_N"/>
</dbReference>
<dbReference type="PANTHER" id="PTHR46157">
    <property type="entry name" value="K(+) EFFLUX ANTIPORTER 3, CHLOROPLASTIC"/>
    <property type="match status" value="1"/>
</dbReference>
<dbReference type="eggNOG" id="COG1226">
    <property type="taxonomic scope" value="Bacteria"/>
</dbReference>
<feature type="transmembrane region" description="Helical" evidence="10">
    <location>
        <begin position="297"/>
        <end position="316"/>
    </location>
</feature>
<dbReference type="FunFam" id="3.40.50.720:FF:000036">
    <property type="entry name" value="Glutathione-regulated potassium-efflux system protein KefB"/>
    <property type="match status" value="1"/>
</dbReference>
<protein>
    <submittedName>
        <fullName evidence="12">Glutathione-regulated potassium-efflux system protein</fullName>
    </submittedName>
</protein>
<evidence type="ECO:0000259" key="11">
    <source>
        <dbReference type="PROSITE" id="PS51201"/>
    </source>
</evidence>